<gene>
    <name evidence="1" type="ORF">SAMN04487990_108143</name>
</gene>
<dbReference type="EMBL" id="FNQK01000008">
    <property type="protein sequence ID" value="SEA22930.1"/>
    <property type="molecule type" value="Genomic_DNA"/>
</dbReference>
<proteinExistence type="predicted"/>
<sequence length="62" mass="7350">MDLGFVLGTQLQSHKEYHITENRKKMMSLRYTSLEKIKNEVLIDILNEARTLVLKELKQTKM</sequence>
<organism evidence="1 2">
    <name type="scientific">Bizionia paragorgiae</name>
    <dbReference type="NCBI Taxonomy" id="283786"/>
    <lineage>
        <taxon>Bacteria</taxon>
        <taxon>Pseudomonadati</taxon>
        <taxon>Bacteroidota</taxon>
        <taxon>Flavobacteriia</taxon>
        <taxon>Flavobacteriales</taxon>
        <taxon>Flavobacteriaceae</taxon>
        <taxon>Bizionia</taxon>
    </lineage>
</organism>
<reference evidence="1 2" key="1">
    <citation type="submission" date="2016-10" db="EMBL/GenBank/DDBJ databases">
        <authorList>
            <person name="de Groot N.N."/>
        </authorList>
    </citation>
    <scope>NUCLEOTIDE SEQUENCE [LARGE SCALE GENOMIC DNA]</scope>
    <source>
        <strain evidence="1 2">DSM 23842</strain>
    </source>
</reference>
<name>A0A1H3ZGY1_BIZPA</name>
<dbReference type="AlphaFoldDB" id="A0A1H3ZGY1"/>
<protein>
    <submittedName>
        <fullName evidence="1">Uncharacterized protein</fullName>
    </submittedName>
</protein>
<evidence type="ECO:0000313" key="2">
    <source>
        <dbReference type="Proteomes" id="UP000198846"/>
    </source>
</evidence>
<evidence type="ECO:0000313" key="1">
    <source>
        <dbReference type="EMBL" id="SEA22930.1"/>
    </source>
</evidence>
<accession>A0A1H3ZGY1</accession>
<dbReference type="STRING" id="283786.SAMN04487990_108143"/>
<keyword evidence="2" id="KW-1185">Reference proteome</keyword>
<dbReference type="Proteomes" id="UP000198846">
    <property type="component" value="Unassembled WGS sequence"/>
</dbReference>